<name>A0A8S1L0F3_9CILI</name>
<dbReference type="OrthoDB" id="3142434at2759"/>
<dbReference type="GO" id="GO:0000462">
    <property type="term" value="P:maturation of SSU-rRNA from tricistronic rRNA transcript (SSU-rRNA, 5.8S rRNA, LSU-rRNA)"/>
    <property type="evidence" value="ECO:0007669"/>
    <property type="project" value="TreeGrafter"/>
</dbReference>
<evidence type="ECO:0000256" key="1">
    <source>
        <dbReference type="ARBA" id="ARBA00022574"/>
    </source>
</evidence>
<dbReference type="GO" id="GO:0034388">
    <property type="term" value="C:Pwp2p-containing subcomplex of 90S preribosome"/>
    <property type="evidence" value="ECO:0007669"/>
    <property type="project" value="TreeGrafter"/>
</dbReference>
<dbReference type="InterPro" id="IPR007148">
    <property type="entry name" value="SSU_processome_Utp12"/>
</dbReference>
<dbReference type="GO" id="GO:0032040">
    <property type="term" value="C:small-subunit processome"/>
    <property type="evidence" value="ECO:0007669"/>
    <property type="project" value="TreeGrafter"/>
</dbReference>
<gene>
    <name evidence="4" type="ORF">PSON_ATCC_30995.1.T0120462</name>
</gene>
<dbReference type="PANTHER" id="PTHR19858:SF0">
    <property type="entry name" value="PERIODIC TRYPTOPHAN PROTEIN 2 HOMOLOG"/>
    <property type="match status" value="1"/>
</dbReference>
<dbReference type="PANTHER" id="PTHR19858">
    <property type="entry name" value="WD40 REPEAT PROTEIN"/>
    <property type="match status" value="1"/>
</dbReference>
<dbReference type="InterPro" id="IPR027145">
    <property type="entry name" value="PWP2"/>
</dbReference>
<dbReference type="Proteomes" id="UP000692954">
    <property type="component" value="Unassembled WGS sequence"/>
</dbReference>
<dbReference type="GO" id="GO:0000028">
    <property type="term" value="P:ribosomal small subunit assembly"/>
    <property type="evidence" value="ECO:0007669"/>
    <property type="project" value="TreeGrafter"/>
</dbReference>
<keyword evidence="5" id="KW-1185">Reference proteome</keyword>
<sequence length="321" mass="37154">MIESNLRLKVITSIIWDINESLILFTFDVHRDVQGSRISKETLAAQKNQNLKYFVTIEFSKDGQYLIGGGNSKFICLQDMKYRILIRRFVVSNNLSLDGMKLKINFQNIDQENRNIEESNDENQRENLPGAKIFDVFKRSTKRVPVQVFNIQFTESNREFIVSSAEGVSIFGSIKRRQYFDPQEVDETVSFEEIQKQINEQNYIEALILSLKLDIATILDQVFVSIPLDSIISIVPAIPESLIVRLLETIIKSIQKNRQVESCLVWIKQILIEFAPLIKGSTANKKVQNILQEVLKQIRHDFNRIKNPIRKSINILEYISS</sequence>
<dbReference type="EMBL" id="CAJJDN010000012">
    <property type="protein sequence ID" value="CAD8058883.1"/>
    <property type="molecule type" value="Genomic_DNA"/>
</dbReference>
<evidence type="ECO:0000313" key="4">
    <source>
        <dbReference type="EMBL" id="CAD8058883.1"/>
    </source>
</evidence>
<dbReference type="Pfam" id="PF04003">
    <property type="entry name" value="Utp12"/>
    <property type="match status" value="1"/>
</dbReference>
<protein>
    <recommendedName>
        <fullName evidence="3">Small-subunit processome Utp12 domain-containing protein</fullName>
    </recommendedName>
</protein>
<dbReference type="AlphaFoldDB" id="A0A8S1L0F3"/>
<comment type="caution">
    <text evidence="4">The sequence shown here is derived from an EMBL/GenBank/DDBJ whole genome shotgun (WGS) entry which is preliminary data.</text>
</comment>
<evidence type="ECO:0000259" key="3">
    <source>
        <dbReference type="Pfam" id="PF04003"/>
    </source>
</evidence>
<feature type="domain" description="Small-subunit processome Utp12" evidence="3">
    <location>
        <begin position="217"/>
        <end position="320"/>
    </location>
</feature>
<proteinExistence type="predicted"/>
<reference evidence="4" key="1">
    <citation type="submission" date="2021-01" db="EMBL/GenBank/DDBJ databases">
        <authorList>
            <consortium name="Genoscope - CEA"/>
            <person name="William W."/>
        </authorList>
    </citation>
    <scope>NUCLEOTIDE SEQUENCE</scope>
</reference>
<accession>A0A8S1L0F3</accession>
<organism evidence="4 5">
    <name type="scientific">Paramecium sonneborni</name>
    <dbReference type="NCBI Taxonomy" id="65129"/>
    <lineage>
        <taxon>Eukaryota</taxon>
        <taxon>Sar</taxon>
        <taxon>Alveolata</taxon>
        <taxon>Ciliophora</taxon>
        <taxon>Intramacronucleata</taxon>
        <taxon>Oligohymenophorea</taxon>
        <taxon>Peniculida</taxon>
        <taxon>Parameciidae</taxon>
        <taxon>Paramecium</taxon>
    </lineage>
</organism>
<evidence type="ECO:0000256" key="2">
    <source>
        <dbReference type="ARBA" id="ARBA00022737"/>
    </source>
</evidence>
<evidence type="ECO:0000313" key="5">
    <source>
        <dbReference type="Proteomes" id="UP000692954"/>
    </source>
</evidence>
<keyword evidence="1" id="KW-0853">WD repeat</keyword>
<keyword evidence="2" id="KW-0677">Repeat</keyword>